<dbReference type="SMART" id="SM00530">
    <property type="entry name" value="HTH_XRE"/>
    <property type="match status" value="1"/>
</dbReference>
<evidence type="ECO:0000259" key="1">
    <source>
        <dbReference type="PROSITE" id="PS50943"/>
    </source>
</evidence>
<proteinExistence type="predicted"/>
<gene>
    <name evidence="2" type="ORF">SAMN05444320_102436</name>
</gene>
<dbReference type="InterPro" id="IPR011990">
    <property type="entry name" value="TPR-like_helical_dom_sf"/>
</dbReference>
<dbReference type="RefSeq" id="WP_073480674.1">
    <property type="nucleotide sequence ID" value="NZ_FQVN01000002.1"/>
</dbReference>
<feature type="domain" description="HTH cro/C1-type" evidence="1">
    <location>
        <begin position="7"/>
        <end position="61"/>
    </location>
</feature>
<dbReference type="AlphaFoldDB" id="A0A1M4YQ90"/>
<keyword evidence="3" id="KW-1185">Reference proteome</keyword>
<organism evidence="2 3">
    <name type="scientific">Streptoalloteichus hindustanus</name>
    <dbReference type="NCBI Taxonomy" id="2017"/>
    <lineage>
        <taxon>Bacteria</taxon>
        <taxon>Bacillati</taxon>
        <taxon>Actinomycetota</taxon>
        <taxon>Actinomycetes</taxon>
        <taxon>Pseudonocardiales</taxon>
        <taxon>Pseudonocardiaceae</taxon>
        <taxon>Streptoalloteichus</taxon>
    </lineage>
</organism>
<dbReference type="STRING" id="2017.SAMN05444320_102436"/>
<dbReference type="Gene3D" id="1.25.40.10">
    <property type="entry name" value="Tetratricopeptide repeat domain"/>
    <property type="match status" value="1"/>
</dbReference>
<dbReference type="GO" id="GO:0003677">
    <property type="term" value="F:DNA binding"/>
    <property type="evidence" value="ECO:0007669"/>
    <property type="project" value="InterPro"/>
</dbReference>
<dbReference type="PROSITE" id="PS50943">
    <property type="entry name" value="HTH_CROC1"/>
    <property type="match status" value="1"/>
</dbReference>
<reference evidence="2 3" key="1">
    <citation type="submission" date="2016-11" db="EMBL/GenBank/DDBJ databases">
        <authorList>
            <person name="Jaros S."/>
            <person name="Januszkiewicz K."/>
            <person name="Wedrychowicz H."/>
        </authorList>
    </citation>
    <scope>NUCLEOTIDE SEQUENCE [LARGE SCALE GENOMIC DNA]</scope>
    <source>
        <strain evidence="2 3">DSM 44523</strain>
    </source>
</reference>
<dbReference type="Gene3D" id="1.10.260.40">
    <property type="entry name" value="lambda repressor-like DNA-binding domains"/>
    <property type="match status" value="1"/>
</dbReference>
<dbReference type="SUPFAM" id="SSF48452">
    <property type="entry name" value="TPR-like"/>
    <property type="match status" value="1"/>
</dbReference>
<dbReference type="EMBL" id="FQVN01000002">
    <property type="protein sequence ID" value="SHF07672.1"/>
    <property type="molecule type" value="Genomic_DNA"/>
</dbReference>
<dbReference type="CDD" id="cd00093">
    <property type="entry name" value="HTH_XRE"/>
    <property type="match status" value="1"/>
</dbReference>
<evidence type="ECO:0000313" key="3">
    <source>
        <dbReference type="Proteomes" id="UP000184501"/>
    </source>
</evidence>
<dbReference type="SUPFAM" id="SSF47413">
    <property type="entry name" value="lambda repressor-like DNA-binding domains"/>
    <property type="match status" value="1"/>
</dbReference>
<protein>
    <submittedName>
        <fullName evidence="2">Helix-turn-helix domain-containing protein</fullName>
    </submittedName>
</protein>
<accession>A0A1M4YQ90</accession>
<dbReference type="InterPro" id="IPR010982">
    <property type="entry name" value="Lambda_DNA-bd_dom_sf"/>
</dbReference>
<name>A0A1M4YQ90_STRHI</name>
<dbReference type="InterPro" id="IPR001387">
    <property type="entry name" value="Cro/C1-type_HTH"/>
</dbReference>
<evidence type="ECO:0000313" key="2">
    <source>
        <dbReference type="EMBL" id="SHF07672.1"/>
    </source>
</evidence>
<dbReference type="OrthoDB" id="3213425at2"/>
<dbReference type="Proteomes" id="UP000184501">
    <property type="component" value="Unassembled WGS sequence"/>
</dbReference>
<dbReference type="Pfam" id="PF13560">
    <property type="entry name" value="HTH_31"/>
    <property type="match status" value="1"/>
</dbReference>
<sequence>MELGAELRAARSRAGLSLVEMARRTHFTKPFLCQVETGRRTVLPAVHRAYEDVLGIALEVANPVRVAHEWLLVDSPATTHTRAGRRVRKGLAVELETRVAWLRRLDDVTGGADLAPLVLNELADVRDLCRTASYRDPVGRRLLVVLGELSQLAGWVTADAGRCDEAQRLYLSGLSVARDAEDPVLAAQLLSTLAYQMSNVGNRRDALLVARSAARGASGATPLVRALLLERVAWAAARMADRALTEQTLDVVDDVYEERSEDGDEPEWVYWLDRREIDVMAGRCWIALGQPQRAEPLLSRALATDDSGHAREMALYLTWLAEGYVQSGNHDAARETLVRARQAALGVASVRLEERLRQVAQSTGQPPGQRCPARVGSPLCESCWRTGRSGRGGVPWPGWRSVGTGCCRERRHAWSTRRSAPSCAAMRARTWSA</sequence>